<dbReference type="InterPro" id="IPR050465">
    <property type="entry name" value="UPF0194_transport"/>
</dbReference>
<dbReference type="Pfam" id="PF25990">
    <property type="entry name" value="Beta-barrel_YknX"/>
    <property type="match status" value="1"/>
</dbReference>
<feature type="coiled-coil region" evidence="3">
    <location>
        <begin position="111"/>
        <end position="138"/>
    </location>
</feature>
<dbReference type="InterPro" id="IPR058636">
    <property type="entry name" value="Beta-barrel_YknX"/>
</dbReference>
<evidence type="ECO:0000256" key="3">
    <source>
        <dbReference type="SAM" id="Coils"/>
    </source>
</evidence>
<feature type="domain" description="CzcB-like barrel-sandwich hybrid" evidence="5">
    <location>
        <begin position="263"/>
        <end position="349"/>
    </location>
</feature>
<accession>A0A6L5Y0N4</accession>
<dbReference type="Pfam" id="PF25973">
    <property type="entry name" value="BSH_CzcB"/>
    <property type="match status" value="1"/>
</dbReference>
<protein>
    <submittedName>
        <fullName evidence="7">HlyD family efflux transporter periplasmic adaptor subunit</fullName>
    </submittedName>
</protein>
<proteinExistence type="predicted"/>
<dbReference type="InterPro" id="IPR058647">
    <property type="entry name" value="BSH_CzcB-like"/>
</dbReference>
<evidence type="ECO:0000256" key="1">
    <source>
        <dbReference type="ARBA" id="ARBA00004196"/>
    </source>
</evidence>
<dbReference type="SUPFAM" id="SSF111369">
    <property type="entry name" value="HlyD-like secretion proteins"/>
    <property type="match status" value="2"/>
</dbReference>
<name>A0A6L5Y0N4_9FIRM</name>
<feature type="compositionally biased region" description="Acidic residues" evidence="4">
    <location>
        <begin position="527"/>
        <end position="557"/>
    </location>
</feature>
<dbReference type="AlphaFoldDB" id="A0A6L5Y0N4"/>
<comment type="caution">
    <text evidence="7">The sequence shown here is derived from an EMBL/GenBank/DDBJ whole genome shotgun (WGS) entry which is preliminary data.</text>
</comment>
<dbReference type="Gene3D" id="1.10.287.470">
    <property type="entry name" value="Helix hairpin bin"/>
    <property type="match status" value="1"/>
</dbReference>
<dbReference type="GO" id="GO:0030313">
    <property type="term" value="C:cell envelope"/>
    <property type="evidence" value="ECO:0007669"/>
    <property type="project" value="UniProtKB-SubCell"/>
</dbReference>
<keyword evidence="2 3" id="KW-0175">Coiled coil</keyword>
<reference evidence="7 8" key="1">
    <citation type="submission" date="2019-08" db="EMBL/GenBank/DDBJ databases">
        <title>In-depth cultivation of the pig gut microbiome towards novel bacterial diversity and tailored functional studies.</title>
        <authorList>
            <person name="Wylensek D."/>
            <person name="Hitch T.C.A."/>
            <person name="Clavel T."/>
        </authorList>
    </citation>
    <scope>NUCLEOTIDE SEQUENCE [LARGE SCALE GENOMIC DNA]</scope>
    <source>
        <strain evidence="7 8">WCA-693-APC-MOT-I</strain>
    </source>
</reference>
<dbReference type="EMBL" id="VUMT01000025">
    <property type="protein sequence ID" value="MSS64690.1"/>
    <property type="molecule type" value="Genomic_DNA"/>
</dbReference>
<feature type="domain" description="YknX-like beta-barrel" evidence="6">
    <location>
        <begin position="369"/>
        <end position="437"/>
    </location>
</feature>
<evidence type="ECO:0000259" key="5">
    <source>
        <dbReference type="Pfam" id="PF25973"/>
    </source>
</evidence>
<dbReference type="Gene3D" id="2.40.30.170">
    <property type="match status" value="2"/>
</dbReference>
<comment type="subcellular location">
    <subcellularLocation>
        <location evidence="1">Cell envelope</location>
    </subcellularLocation>
</comment>
<dbReference type="Proteomes" id="UP000482209">
    <property type="component" value="Unassembled WGS sequence"/>
</dbReference>
<dbReference type="Gene3D" id="2.40.420.20">
    <property type="match status" value="1"/>
</dbReference>
<feature type="coiled-coil region" evidence="3">
    <location>
        <begin position="294"/>
        <end position="328"/>
    </location>
</feature>
<dbReference type="Gene3D" id="2.40.50.100">
    <property type="match status" value="2"/>
</dbReference>
<dbReference type="RefSeq" id="WP_154520080.1">
    <property type="nucleotide sequence ID" value="NZ_VUMT01000025.1"/>
</dbReference>
<evidence type="ECO:0000256" key="2">
    <source>
        <dbReference type="ARBA" id="ARBA00023054"/>
    </source>
</evidence>
<sequence length="557" mass="60838">MKKIEWKRISKKKIIKLVVIGVILIGGAVFAWKKWADKTSDDMTEVMTAQVVKGDVQSVISGKGTLKPMNQYEVKSLVKGEILKAPFKEGETVKKGALLYQISTNEISTTMESAELGVEKAQKAYEDLLLQEKELSSNLDQEGYIKKLHVKKGDMVQAGTVIADIYNSKQIYLEVLFPASEVNTSWIGKKATVILDSSGEKITGVVKKIDGLEQVLDGGIVTKQVKIEIKNPGGLRAGDMAEAIINNIQSNNSGALQVKTEGKITAKREGKIEALYIKEGEWVKKNSPLMKLSSKDMESQIDNAKTGIKEAENALNAQKEQLKSYFIKAPISGEVITKSKKKGDIIDPSSESSSGAMAIIYDLSALNFQMNVDEMDIRNIKVGQKVTVTASALPDDSFSGVVEQVSMKGTTNNGITTYPVIIKIKEFGNLLPGMNVTGKIVIEEAANVLTVPSSCLQRGNILYVKSKEAKKTDEFSEIPDGFKEVEVTIGINDGDNVEIKKGVKEGEEIYIPYDDSMSGDDMYGDMYGDEMYEEDGSYSEGDGTEGTDEIDGSDSME</sequence>
<evidence type="ECO:0000313" key="7">
    <source>
        <dbReference type="EMBL" id="MSS64690.1"/>
    </source>
</evidence>
<feature type="region of interest" description="Disordered" evidence="4">
    <location>
        <begin position="522"/>
        <end position="557"/>
    </location>
</feature>
<gene>
    <name evidence="7" type="ORF">FYJ58_12515</name>
</gene>
<evidence type="ECO:0000259" key="6">
    <source>
        <dbReference type="Pfam" id="PF25990"/>
    </source>
</evidence>
<evidence type="ECO:0000313" key="8">
    <source>
        <dbReference type="Proteomes" id="UP000482209"/>
    </source>
</evidence>
<keyword evidence="8" id="KW-1185">Reference proteome</keyword>
<dbReference type="PANTHER" id="PTHR32347:SF14">
    <property type="entry name" value="EFFLUX SYSTEM COMPONENT YKNX-RELATED"/>
    <property type="match status" value="1"/>
</dbReference>
<organism evidence="7 8">
    <name type="scientific">Velocimicrobium porci</name>
    <dbReference type="NCBI Taxonomy" id="2606634"/>
    <lineage>
        <taxon>Bacteria</taxon>
        <taxon>Bacillati</taxon>
        <taxon>Bacillota</taxon>
        <taxon>Clostridia</taxon>
        <taxon>Lachnospirales</taxon>
        <taxon>Lachnospiraceae</taxon>
        <taxon>Velocimicrobium</taxon>
    </lineage>
</organism>
<dbReference type="PANTHER" id="PTHR32347">
    <property type="entry name" value="EFFLUX SYSTEM COMPONENT YKNX-RELATED"/>
    <property type="match status" value="1"/>
</dbReference>
<evidence type="ECO:0000256" key="4">
    <source>
        <dbReference type="SAM" id="MobiDB-lite"/>
    </source>
</evidence>